<name>A0A8T1FI97_9STRA</name>
<dbReference type="Proteomes" id="UP000697107">
    <property type="component" value="Unassembled WGS sequence"/>
</dbReference>
<proteinExistence type="predicted"/>
<accession>A0A8T1FI97</accession>
<comment type="caution">
    <text evidence="2">The sequence shown here is derived from an EMBL/GenBank/DDBJ whole genome shotgun (WGS) entry which is preliminary data.</text>
</comment>
<protein>
    <submittedName>
        <fullName evidence="2">Uncharacterized protein</fullName>
    </submittedName>
</protein>
<evidence type="ECO:0000256" key="1">
    <source>
        <dbReference type="SAM" id="MobiDB-lite"/>
    </source>
</evidence>
<organism evidence="2 3">
    <name type="scientific">Phytophthora cactorum</name>
    <dbReference type="NCBI Taxonomy" id="29920"/>
    <lineage>
        <taxon>Eukaryota</taxon>
        <taxon>Sar</taxon>
        <taxon>Stramenopiles</taxon>
        <taxon>Oomycota</taxon>
        <taxon>Peronosporomycetes</taxon>
        <taxon>Peronosporales</taxon>
        <taxon>Peronosporaceae</taxon>
        <taxon>Phytophthora</taxon>
    </lineage>
</organism>
<gene>
    <name evidence="2" type="ORF">PC118_g13517</name>
</gene>
<reference evidence="2" key="1">
    <citation type="submission" date="2018-10" db="EMBL/GenBank/DDBJ databases">
        <title>Effector identification in a new, highly contiguous assembly of the strawberry crown rot pathogen Phytophthora cactorum.</title>
        <authorList>
            <person name="Armitage A.D."/>
            <person name="Nellist C.F."/>
            <person name="Bates H."/>
            <person name="Vickerstaff R.J."/>
            <person name="Harrison R.J."/>
        </authorList>
    </citation>
    <scope>NUCLEOTIDE SEQUENCE</scope>
    <source>
        <strain evidence="2">P415</strain>
    </source>
</reference>
<sequence length="79" mass="8856">MPTPAVCSEGGDDDQTEPSLKRQRQGNKKEIANMQCVAYSVKADCMLMNQVVGDEGMFDFTTPRRPSDGSRSRSAWVWR</sequence>
<evidence type="ECO:0000313" key="2">
    <source>
        <dbReference type="EMBL" id="KAG2976258.1"/>
    </source>
</evidence>
<dbReference type="AlphaFoldDB" id="A0A8T1FI97"/>
<feature type="region of interest" description="Disordered" evidence="1">
    <location>
        <begin position="57"/>
        <end position="79"/>
    </location>
</feature>
<feature type="region of interest" description="Disordered" evidence="1">
    <location>
        <begin position="1"/>
        <end position="27"/>
    </location>
</feature>
<dbReference type="EMBL" id="RCML01000467">
    <property type="protein sequence ID" value="KAG2976258.1"/>
    <property type="molecule type" value="Genomic_DNA"/>
</dbReference>
<evidence type="ECO:0000313" key="3">
    <source>
        <dbReference type="Proteomes" id="UP000697107"/>
    </source>
</evidence>